<evidence type="ECO:0000313" key="2">
    <source>
        <dbReference type="Proteomes" id="UP000252100"/>
    </source>
</evidence>
<accession>A0A345C104</accession>
<dbReference type="OrthoDB" id="2969687at2"/>
<organism evidence="1 2">
    <name type="scientific">Salicibibacter kimchii</name>
    <dbReference type="NCBI Taxonomy" id="2099786"/>
    <lineage>
        <taxon>Bacteria</taxon>
        <taxon>Bacillati</taxon>
        <taxon>Bacillota</taxon>
        <taxon>Bacilli</taxon>
        <taxon>Bacillales</taxon>
        <taxon>Bacillaceae</taxon>
        <taxon>Salicibibacter</taxon>
    </lineage>
</organism>
<dbReference type="KEGG" id="rue:DT065_13320"/>
<gene>
    <name evidence="1" type="ORF">DT065_13320</name>
</gene>
<protein>
    <submittedName>
        <fullName evidence="1">Uncharacterized protein</fullName>
    </submittedName>
</protein>
<evidence type="ECO:0000313" key="1">
    <source>
        <dbReference type="EMBL" id="AXF56885.1"/>
    </source>
</evidence>
<keyword evidence="2" id="KW-1185">Reference proteome</keyword>
<name>A0A345C104_9BACI</name>
<sequence length="83" mass="9552">MKKLEGQLAEVMKGIIHDGDTVIEIDGKKYYLFLSEEPQTTVTEDVESDPELKQHLLEAKKDIVNKKTYATKEVIDMIDRDEL</sequence>
<dbReference type="EMBL" id="CP031092">
    <property type="protein sequence ID" value="AXF56885.1"/>
    <property type="molecule type" value="Genomic_DNA"/>
</dbReference>
<reference evidence="1 2" key="1">
    <citation type="journal article" date="2018" name="J. Microbiol.">
        <title>Salicibibacter kimchii gen. nov., sp. nov., a moderately halophilic and alkalitolerant bacterium in the family Bacillaceae, isolated from kimchi.</title>
        <authorList>
            <person name="Jang J.Y."/>
            <person name="Oh Y.J."/>
            <person name="Lim S.K."/>
            <person name="Park H.K."/>
            <person name="Lee C."/>
            <person name="Kim J.Y."/>
            <person name="Lee M.A."/>
            <person name="Choi H.J."/>
        </authorList>
    </citation>
    <scope>NUCLEOTIDE SEQUENCE [LARGE SCALE GENOMIC DNA]</scope>
    <source>
        <strain evidence="1 2">NKC1-1</strain>
    </source>
</reference>
<dbReference type="AlphaFoldDB" id="A0A345C104"/>
<dbReference type="Proteomes" id="UP000252100">
    <property type="component" value="Chromosome"/>
</dbReference>
<proteinExistence type="predicted"/>
<dbReference type="RefSeq" id="WP_114374208.1">
    <property type="nucleotide sequence ID" value="NZ_CP031092.1"/>
</dbReference>